<dbReference type="PANTHER" id="PTHR34614:SF2">
    <property type="entry name" value="TRANSPOSASE IS4-LIKE DOMAIN-CONTAINING PROTEIN"/>
    <property type="match status" value="1"/>
</dbReference>
<evidence type="ECO:0000259" key="1">
    <source>
        <dbReference type="Pfam" id="PF01609"/>
    </source>
</evidence>
<feature type="domain" description="Transposase IS4-like" evidence="1">
    <location>
        <begin position="259"/>
        <end position="511"/>
    </location>
</feature>
<dbReference type="SUPFAM" id="SSF53098">
    <property type="entry name" value="Ribonuclease H-like"/>
    <property type="match status" value="1"/>
</dbReference>
<dbReference type="RefSeq" id="WP_207913617.1">
    <property type="nucleotide sequence ID" value="NZ_CP143053.1"/>
</dbReference>
<evidence type="ECO:0000313" key="3">
    <source>
        <dbReference type="Proteomes" id="UP000295805"/>
    </source>
</evidence>
<name>A0A4R3ZMA1_9ACTN</name>
<dbReference type="PANTHER" id="PTHR34614">
    <property type="match status" value="1"/>
</dbReference>
<dbReference type="InterPro" id="IPR047654">
    <property type="entry name" value="IS1634_transpos"/>
</dbReference>
<comment type="caution">
    <text evidence="2">The sequence shown here is derived from an EMBL/GenBank/DDBJ whole genome shotgun (WGS) entry which is preliminary data.</text>
</comment>
<gene>
    <name evidence="2" type="ORF">EDD19_1661</name>
</gene>
<dbReference type="GO" id="GO:0003677">
    <property type="term" value="F:DNA binding"/>
    <property type="evidence" value="ECO:0007669"/>
    <property type="project" value="InterPro"/>
</dbReference>
<evidence type="ECO:0000313" key="2">
    <source>
        <dbReference type="EMBL" id="TCW18205.1"/>
    </source>
</evidence>
<reference evidence="2 3" key="1">
    <citation type="submission" date="2019-03" db="EMBL/GenBank/DDBJ databases">
        <title>Root nodule microbial communities of legume samples collected from USA, Mexico and Botswana.</title>
        <authorList>
            <person name="Hirsch A."/>
        </authorList>
    </citation>
    <scope>NUCLEOTIDE SEQUENCE [LARGE SCALE GENOMIC DNA]</scope>
    <source>
        <strain evidence="2 3">55</strain>
    </source>
</reference>
<dbReference type="Proteomes" id="UP000295805">
    <property type="component" value="Unassembled WGS sequence"/>
</dbReference>
<sequence length="578" mass="63942">MYIRTAKRRTRTGEVSYVQLAHNEWDPVKARSVAKVLHSFGRAEQVDEAGLRRLVSSVRRYLGEEDPDQAGGPGLEPTASRPAGGALLLDGLWRQLGLDAVITSAAQSGRGRKRDLQALERTVFALVASRALAPSSKLAAADWANHDVAIPGLADAAGEVDEDSCYRAMDWLHDAGTGFDKAVFDQVADLLNLEVDLLFFDTTSTYFETDPDEAVLRDEAGHPVDPDNTGANADDSGGVGFRTHGKSKDHRDDLPQIVIGMAVTRTGIPIRVWCWPGNTADSALIRQVRSELRDWSLSRIIYAADRGFTSKTNRHELMAGGDGYILGEKLRGNSPEARAALSRPGKYRQVRQNLHVKEVNIAATTGATDRFVVCFNPAQAQRDAHTRDELVTKLSKMIAGTDKRTETKRAELKGRISTMPGLNRYLRTTPGGLLRIDNKAIEREANLDGKYLLRTSDPHLSAEDIALCYKQLLEVERGWRDMKSTLDLRPVYHRREDRIRSHVKLCWLALLMIRLAENRTGHTWAHIRRHTQRLHQVTLTGPDGTAEHLTRPTAEQNALFTATGLAAPTRLTGLTPAA</sequence>
<organism evidence="2 3">
    <name type="scientific">Dietzia cinnamea</name>
    <dbReference type="NCBI Taxonomy" id="321318"/>
    <lineage>
        <taxon>Bacteria</taxon>
        <taxon>Bacillati</taxon>
        <taxon>Actinomycetota</taxon>
        <taxon>Actinomycetes</taxon>
        <taxon>Mycobacteriales</taxon>
        <taxon>Dietziaceae</taxon>
        <taxon>Dietzia</taxon>
    </lineage>
</organism>
<dbReference type="NCBIfam" id="NF033559">
    <property type="entry name" value="transpos_IS1634"/>
    <property type="match status" value="1"/>
</dbReference>
<dbReference type="GO" id="GO:0004803">
    <property type="term" value="F:transposase activity"/>
    <property type="evidence" value="ECO:0007669"/>
    <property type="project" value="InterPro"/>
</dbReference>
<proteinExistence type="predicted"/>
<dbReference type="InterPro" id="IPR002559">
    <property type="entry name" value="Transposase_11"/>
</dbReference>
<dbReference type="Pfam" id="PF01609">
    <property type="entry name" value="DDE_Tnp_1"/>
    <property type="match status" value="1"/>
</dbReference>
<dbReference type="GO" id="GO:0006313">
    <property type="term" value="P:DNA transposition"/>
    <property type="evidence" value="ECO:0007669"/>
    <property type="project" value="InterPro"/>
</dbReference>
<protein>
    <submittedName>
        <fullName evidence="2">DDE family transposase</fullName>
    </submittedName>
</protein>
<dbReference type="InterPro" id="IPR012337">
    <property type="entry name" value="RNaseH-like_sf"/>
</dbReference>
<dbReference type="AlphaFoldDB" id="A0A4R3ZMA1"/>
<dbReference type="GeneID" id="89532176"/>
<dbReference type="EMBL" id="SMCX01000066">
    <property type="protein sequence ID" value="TCW18205.1"/>
    <property type="molecule type" value="Genomic_DNA"/>
</dbReference>
<accession>A0A4R3ZMA1</accession>